<evidence type="ECO:0000313" key="2">
    <source>
        <dbReference type="EMBL" id="PVD26472.1"/>
    </source>
</evidence>
<dbReference type="Proteomes" id="UP000245119">
    <property type="component" value="Linkage Group LG8"/>
</dbReference>
<dbReference type="EMBL" id="PZQS01000008">
    <property type="protein sequence ID" value="PVD26472.1"/>
    <property type="molecule type" value="Genomic_DNA"/>
</dbReference>
<organism evidence="2 3">
    <name type="scientific">Pomacea canaliculata</name>
    <name type="common">Golden apple snail</name>
    <dbReference type="NCBI Taxonomy" id="400727"/>
    <lineage>
        <taxon>Eukaryota</taxon>
        <taxon>Metazoa</taxon>
        <taxon>Spiralia</taxon>
        <taxon>Lophotrochozoa</taxon>
        <taxon>Mollusca</taxon>
        <taxon>Gastropoda</taxon>
        <taxon>Caenogastropoda</taxon>
        <taxon>Architaenioglossa</taxon>
        <taxon>Ampullarioidea</taxon>
        <taxon>Ampullariidae</taxon>
        <taxon>Pomacea</taxon>
    </lineage>
</organism>
<gene>
    <name evidence="2" type="ORF">C0Q70_14149</name>
</gene>
<accession>A0A2T7NZ71</accession>
<protein>
    <submittedName>
        <fullName evidence="2">Uncharacterized protein</fullName>
    </submittedName>
</protein>
<keyword evidence="3" id="KW-1185">Reference proteome</keyword>
<feature type="region of interest" description="Disordered" evidence="1">
    <location>
        <begin position="1"/>
        <end position="24"/>
    </location>
</feature>
<dbReference type="AlphaFoldDB" id="A0A2T7NZ71"/>
<reference evidence="2 3" key="1">
    <citation type="submission" date="2018-04" db="EMBL/GenBank/DDBJ databases">
        <title>The genome of golden apple snail Pomacea canaliculata provides insight into stress tolerance and invasive adaptation.</title>
        <authorList>
            <person name="Liu C."/>
            <person name="Liu B."/>
            <person name="Ren Y."/>
            <person name="Zhang Y."/>
            <person name="Wang H."/>
            <person name="Li S."/>
            <person name="Jiang F."/>
            <person name="Yin L."/>
            <person name="Zhang G."/>
            <person name="Qian W."/>
            <person name="Fan W."/>
        </authorList>
    </citation>
    <scope>NUCLEOTIDE SEQUENCE [LARGE SCALE GENOMIC DNA]</scope>
    <source>
        <strain evidence="2">SZHN2017</strain>
        <tissue evidence="2">Muscle</tissue>
    </source>
</reference>
<proteinExistence type="predicted"/>
<comment type="caution">
    <text evidence="2">The sequence shown here is derived from an EMBL/GenBank/DDBJ whole genome shotgun (WGS) entry which is preliminary data.</text>
</comment>
<sequence length="164" mass="18593">MYLTATADGLSQPSRPPEPVDKVLPSTPALLSTVRPRELLIPNINNNSFCKQLNRLLRVVLLNKLHQTRLMPARAESSRDLKTWLVVKGRSVWRGLAQLGADHPVHLDDVLQRFALILQSPHLLLQPVLLLLQPGHILPGTREWRNVKTVYSDLTYGQDKEYTL</sequence>
<evidence type="ECO:0000313" key="3">
    <source>
        <dbReference type="Proteomes" id="UP000245119"/>
    </source>
</evidence>
<name>A0A2T7NZ71_POMCA</name>
<evidence type="ECO:0000256" key="1">
    <source>
        <dbReference type="SAM" id="MobiDB-lite"/>
    </source>
</evidence>